<dbReference type="InterPro" id="IPR025857">
    <property type="entry name" value="MacB_PCD"/>
</dbReference>
<dbReference type="GO" id="GO:0042953">
    <property type="term" value="P:lipoprotein transport"/>
    <property type="evidence" value="ECO:0007669"/>
    <property type="project" value="InterPro"/>
</dbReference>
<evidence type="ECO:0000313" key="11">
    <source>
        <dbReference type="EMBL" id="QMT41607.1"/>
    </source>
</evidence>
<evidence type="ECO:0000259" key="10">
    <source>
        <dbReference type="Pfam" id="PF12704"/>
    </source>
</evidence>
<dbReference type="InterPro" id="IPR051447">
    <property type="entry name" value="Lipoprotein-release_system"/>
</dbReference>
<dbReference type="NCBIfam" id="TIGR02212">
    <property type="entry name" value="lolCE"/>
    <property type="match status" value="1"/>
</dbReference>
<dbReference type="PANTHER" id="PTHR30489">
    <property type="entry name" value="LIPOPROTEIN-RELEASING SYSTEM TRANSMEMBRANE PROTEIN LOLE"/>
    <property type="match status" value="1"/>
</dbReference>
<evidence type="ECO:0000256" key="5">
    <source>
        <dbReference type="ARBA" id="ARBA00022692"/>
    </source>
</evidence>
<gene>
    <name evidence="11" type="ORF">H3L94_05200</name>
</gene>
<accession>A0A7D7SJN6</accession>
<dbReference type="Pfam" id="PF12704">
    <property type="entry name" value="MacB_PCD"/>
    <property type="match status" value="1"/>
</dbReference>
<evidence type="ECO:0000313" key="12">
    <source>
        <dbReference type="Proteomes" id="UP000514752"/>
    </source>
</evidence>
<dbReference type="RefSeq" id="WP_182123108.1">
    <property type="nucleotide sequence ID" value="NZ_CP059567.1"/>
</dbReference>
<dbReference type="Proteomes" id="UP000514752">
    <property type="component" value="Chromosome"/>
</dbReference>
<evidence type="ECO:0000256" key="8">
    <source>
        <dbReference type="SAM" id="Phobius"/>
    </source>
</evidence>
<keyword evidence="5 8" id="KW-0812">Transmembrane</keyword>
<feature type="domain" description="ABC3 transporter permease C-terminal" evidence="9">
    <location>
        <begin position="275"/>
        <end position="409"/>
    </location>
</feature>
<feature type="transmembrane region" description="Helical" evidence="8">
    <location>
        <begin position="21"/>
        <end position="47"/>
    </location>
</feature>
<dbReference type="InterPro" id="IPR011925">
    <property type="entry name" value="LolCE_TM"/>
</dbReference>
<proteinExistence type="inferred from homology"/>
<name>A0A7D7SJN6_9NEIS</name>
<feature type="domain" description="MacB-like periplasmic core" evidence="10">
    <location>
        <begin position="26"/>
        <end position="238"/>
    </location>
</feature>
<comment type="subcellular location">
    <subcellularLocation>
        <location evidence="1">Cell membrane</location>
        <topology evidence="1">Multi-pass membrane protein</topology>
    </subcellularLocation>
</comment>
<dbReference type="GO" id="GO:0098797">
    <property type="term" value="C:plasma membrane protein complex"/>
    <property type="evidence" value="ECO:0007669"/>
    <property type="project" value="TreeGrafter"/>
</dbReference>
<evidence type="ECO:0000256" key="6">
    <source>
        <dbReference type="ARBA" id="ARBA00022989"/>
    </source>
</evidence>
<evidence type="ECO:0000256" key="3">
    <source>
        <dbReference type="ARBA" id="ARBA00022448"/>
    </source>
</evidence>
<comment type="similarity">
    <text evidence="2">Belongs to the ABC-4 integral membrane protein family. LolC/E subfamily.</text>
</comment>
<dbReference type="InterPro" id="IPR003838">
    <property type="entry name" value="ABC3_permease_C"/>
</dbReference>
<organism evidence="11 12">
    <name type="scientific">Neisseria shayeganii</name>
    <dbReference type="NCBI Taxonomy" id="607712"/>
    <lineage>
        <taxon>Bacteria</taxon>
        <taxon>Pseudomonadati</taxon>
        <taxon>Pseudomonadota</taxon>
        <taxon>Betaproteobacteria</taxon>
        <taxon>Neisseriales</taxon>
        <taxon>Neisseriaceae</taxon>
        <taxon>Neisseria</taxon>
    </lineage>
</organism>
<keyword evidence="4" id="KW-1003">Cell membrane</keyword>
<dbReference type="KEGG" id="nsg:H3L94_05200"/>
<feature type="transmembrane region" description="Helical" evidence="8">
    <location>
        <begin position="382"/>
        <end position="402"/>
    </location>
</feature>
<evidence type="ECO:0000256" key="7">
    <source>
        <dbReference type="ARBA" id="ARBA00023136"/>
    </source>
</evidence>
<keyword evidence="6 8" id="KW-1133">Transmembrane helix</keyword>
<dbReference type="PANTHER" id="PTHR30489:SF0">
    <property type="entry name" value="LIPOPROTEIN-RELEASING SYSTEM TRANSMEMBRANE PROTEIN LOLE"/>
    <property type="match status" value="1"/>
</dbReference>
<evidence type="ECO:0000256" key="1">
    <source>
        <dbReference type="ARBA" id="ARBA00004651"/>
    </source>
</evidence>
<evidence type="ECO:0000259" key="9">
    <source>
        <dbReference type="Pfam" id="PF02687"/>
    </source>
</evidence>
<dbReference type="EMBL" id="CP059567">
    <property type="protein sequence ID" value="QMT41607.1"/>
    <property type="molecule type" value="Genomic_DNA"/>
</dbReference>
<evidence type="ECO:0000256" key="4">
    <source>
        <dbReference type="ARBA" id="ARBA00022475"/>
    </source>
</evidence>
<keyword evidence="11" id="KW-0449">Lipoprotein</keyword>
<keyword evidence="7 8" id="KW-0472">Membrane</keyword>
<reference evidence="11 12" key="1">
    <citation type="submission" date="2020-07" db="EMBL/GenBank/DDBJ databases">
        <title>Genomic diversity of species in the Neisseriaceae family.</title>
        <authorList>
            <person name="Vincent A.T."/>
            <person name="Bernet E."/>
            <person name="Veyrier F.J."/>
        </authorList>
    </citation>
    <scope>NUCLEOTIDE SEQUENCE [LARGE SCALE GENOMIC DNA]</scope>
    <source>
        <strain evidence="11 12">DSM 22244</strain>
    </source>
</reference>
<feature type="transmembrane region" description="Helical" evidence="8">
    <location>
        <begin position="318"/>
        <end position="344"/>
    </location>
</feature>
<protein>
    <submittedName>
        <fullName evidence="11">Lipoprotein-releasing ABC transporter permease subunit</fullName>
    </submittedName>
</protein>
<dbReference type="GO" id="GO:0044874">
    <property type="term" value="P:lipoprotein localization to outer membrane"/>
    <property type="evidence" value="ECO:0007669"/>
    <property type="project" value="TreeGrafter"/>
</dbReference>
<feature type="transmembrane region" description="Helical" evidence="8">
    <location>
        <begin position="273"/>
        <end position="297"/>
    </location>
</feature>
<evidence type="ECO:0000256" key="2">
    <source>
        <dbReference type="ARBA" id="ARBA00005236"/>
    </source>
</evidence>
<dbReference type="AlphaFoldDB" id="A0A7D7SJN6"/>
<sequence>MASLETWIGLRYLRAKKRSGFVSLISIISILGIAVGVMALIVVLSVMNGFQKEVRGQLLQVTPHMQMMYLLPEEDDNWHGLAEVAQQSRHVAGVAPYVSGQALLANAGEVQGVQVKGIDPTEENKVSEYGSKFPGEYYARLRAGEFDMILGRGLAEHLGVNEGEKVTLISPDGNVTPVGMVPRMKQFTVVAVVDTGIFAVDNSLSVIHIDDAKVLYRAGDADVGLQVRLKQPENAPEISGTMVPAAQQDKIMVRDWTFQNRDYFQAVAVEKRMMFIIMFFISLVASINLISTLIMTVTEKQSAIAILRTLGVPPRGIMKIFFVQGSLLGVIGTFWGVVFGLLIAFNVSHIVAGIETLAGRKLVTSAIYFIDYMPSQVKWSDVAVIVAISLGLSFLVTLYPSWRASKTQPAEALRYE</sequence>
<keyword evidence="3" id="KW-0813">Transport</keyword>
<dbReference type="Pfam" id="PF02687">
    <property type="entry name" value="FtsX"/>
    <property type="match status" value="1"/>
</dbReference>